<reference evidence="7 8" key="1">
    <citation type="submission" date="2020-01" db="EMBL/GenBank/DDBJ databases">
        <title>Draft genome sequence of Aspergillus lentulus IFM 60648.</title>
        <authorList>
            <person name="Takahashi H."/>
            <person name="Yaguchi T."/>
        </authorList>
    </citation>
    <scope>NUCLEOTIDE SEQUENCE [LARGE SCALE GENOMIC DNA]</scope>
    <source>
        <strain evidence="7 8">IFM 60648</strain>
    </source>
</reference>
<dbReference type="InterPro" id="IPR051323">
    <property type="entry name" value="AtsK-like"/>
</dbReference>
<evidence type="ECO:0000256" key="2">
    <source>
        <dbReference type="ARBA" id="ARBA00005896"/>
    </source>
</evidence>
<protein>
    <submittedName>
        <fullName evidence="7">Uncharacterized protein</fullName>
    </submittedName>
</protein>
<dbReference type="Proteomes" id="UP000465220">
    <property type="component" value="Unassembled WGS sequence"/>
</dbReference>
<comment type="cofactor">
    <cofactor evidence="1">
        <name>Fe(2+)</name>
        <dbReference type="ChEBI" id="CHEBI:29033"/>
    </cofactor>
</comment>
<dbReference type="Gene3D" id="3.60.130.10">
    <property type="entry name" value="Clavaminate synthase-like"/>
    <property type="match status" value="1"/>
</dbReference>
<sequence length="189" mass="21363">MDHCKAIGLHLPLHSISVLDRPTVLVGFASAFLFLPAFRTVNYSRKQSKEREGIPGPSGWPFNRSGLTLSARPRELLNSWTAQFGDAFKVRVRWYNWMFFNNDIQLSLGTILEGVKLKKLSDAAMDELAHLVSQRKVVSLPDRDLIDDGPGAQENFMRYLGKLNYQPVSGIVKDHRGSTSSTVMEIRMR</sequence>
<evidence type="ECO:0000313" key="8">
    <source>
        <dbReference type="Proteomes" id="UP000465220"/>
    </source>
</evidence>
<keyword evidence="5" id="KW-0560">Oxidoreductase</keyword>
<dbReference type="PANTHER" id="PTHR30468:SF30">
    <property type="entry name" value="ALPHA-KETOGLUTARATE-DEPENDENT TAURINE DIOXYGENASE (AFU_ORTHOLOGUE AFUA_7G06030)"/>
    <property type="match status" value="1"/>
</dbReference>
<evidence type="ECO:0000256" key="5">
    <source>
        <dbReference type="ARBA" id="ARBA00023002"/>
    </source>
</evidence>
<organism evidence="7 8">
    <name type="scientific">Aspergillus lentulus</name>
    <dbReference type="NCBI Taxonomy" id="293939"/>
    <lineage>
        <taxon>Eukaryota</taxon>
        <taxon>Fungi</taxon>
        <taxon>Dikarya</taxon>
        <taxon>Ascomycota</taxon>
        <taxon>Pezizomycotina</taxon>
        <taxon>Eurotiomycetes</taxon>
        <taxon>Eurotiomycetidae</taxon>
        <taxon>Eurotiales</taxon>
        <taxon>Aspergillaceae</taxon>
        <taxon>Aspergillus</taxon>
        <taxon>Aspergillus subgen. Fumigati</taxon>
    </lineage>
</organism>
<dbReference type="PANTHER" id="PTHR30468">
    <property type="entry name" value="ALPHA-KETOGLUTARATE-DEPENDENT SULFONATE DIOXYGENASE"/>
    <property type="match status" value="1"/>
</dbReference>
<evidence type="ECO:0000256" key="6">
    <source>
        <dbReference type="ARBA" id="ARBA00023004"/>
    </source>
</evidence>
<name>A0ABQ1AZ70_ASPLE</name>
<gene>
    <name evidence="7" type="ORF">IFM60648_09064</name>
</gene>
<keyword evidence="6" id="KW-0408">Iron</keyword>
<comment type="caution">
    <text evidence="7">The sequence shown here is derived from an EMBL/GenBank/DDBJ whole genome shotgun (WGS) entry which is preliminary data.</text>
</comment>
<dbReference type="SUPFAM" id="SSF51197">
    <property type="entry name" value="Clavaminate synthase-like"/>
    <property type="match status" value="1"/>
</dbReference>
<dbReference type="InterPro" id="IPR042098">
    <property type="entry name" value="TauD-like_sf"/>
</dbReference>
<proteinExistence type="inferred from homology"/>
<evidence type="ECO:0000256" key="3">
    <source>
        <dbReference type="ARBA" id="ARBA00022723"/>
    </source>
</evidence>
<keyword evidence="4" id="KW-0223">Dioxygenase</keyword>
<comment type="similarity">
    <text evidence="2">Belongs to the TfdA dioxygenase family.</text>
</comment>
<evidence type="ECO:0000256" key="4">
    <source>
        <dbReference type="ARBA" id="ARBA00022964"/>
    </source>
</evidence>
<keyword evidence="8" id="KW-1185">Reference proteome</keyword>
<keyword evidence="3" id="KW-0479">Metal-binding</keyword>
<dbReference type="EMBL" id="BLKI01000076">
    <property type="protein sequence ID" value="GFF90437.1"/>
    <property type="molecule type" value="Genomic_DNA"/>
</dbReference>
<evidence type="ECO:0000256" key="1">
    <source>
        <dbReference type="ARBA" id="ARBA00001954"/>
    </source>
</evidence>
<evidence type="ECO:0000313" key="7">
    <source>
        <dbReference type="EMBL" id="GFF90437.1"/>
    </source>
</evidence>
<accession>A0ABQ1AZ70</accession>